<dbReference type="SUPFAM" id="SSF53098">
    <property type="entry name" value="Ribonuclease H-like"/>
    <property type="match status" value="1"/>
</dbReference>
<dbReference type="InterPro" id="IPR012337">
    <property type="entry name" value="RNaseH-like_sf"/>
</dbReference>
<evidence type="ECO:0000313" key="1">
    <source>
        <dbReference type="EMBL" id="KAE9400038.1"/>
    </source>
</evidence>
<dbReference type="OrthoDB" id="3252425at2759"/>
<name>A0A6A4HRQ7_9AGAR</name>
<reference evidence="1" key="1">
    <citation type="journal article" date="2019" name="Environ. Microbiol.">
        <title>Fungal ecological strategies reflected in gene transcription - a case study of two litter decomposers.</title>
        <authorList>
            <person name="Barbi F."/>
            <person name="Kohler A."/>
            <person name="Barry K."/>
            <person name="Baskaran P."/>
            <person name="Daum C."/>
            <person name="Fauchery L."/>
            <person name="Ihrmark K."/>
            <person name="Kuo A."/>
            <person name="LaButti K."/>
            <person name="Lipzen A."/>
            <person name="Morin E."/>
            <person name="Grigoriev I.V."/>
            <person name="Henrissat B."/>
            <person name="Lindahl B."/>
            <person name="Martin F."/>
        </authorList>
    </citation>
    <scope>NUCLEOTIDE SEQUENCE</scope>
    <source>
        <strain evidence="1">JB14</strain>
    </source>
</reference>
<dbReference type="EMBL" id="ML769461">
    <property type="protein sequence ID" value="KAE9400038.1"/>
    <property type="molecule type" value="Genomic_DNA"/>
</dbReference>
<sequence length="175" mass="19943">LAFAIVHSTTIILPTWRTACKAHHLNVQMIPRDVSTRWNSMYDMLMVARKYSEVIDNVTSSKTLKLRKYELLEEQWGIVDDLIHIFKNATLLFSKDSESTISQVIPMMDIIDDFLIDIDTGSLSNGPPKRNLHAAVKAAVVLAKATMNCYYSQTDESNVYCIAMGMISYYYFDIC</sequence>
<dbReference type="InterPro" id="IPR052035">
    <property type="entry name" value="ZnF_BED_domain_contain"/>
</dbReference>
<gene>
    <name evidence="1" type="ORF">BT96DRAFT_819729</name>
</gene>
<dbReference type="Proteomes" id="UP000799118">
    <property type="component" value="Unassembled WGS sequence"/>
</dbReference>
<dbReference type="PANTHER" id="PTHR46481">
    <property type="entry name" value="ZINC FINGER BED DOMAIN-CONTAINING PROTEIN 4"/>
    <property type="match status" value="1"/>
</dbReference>
<protein>
    <submittedName>
        <fullName evidence="1">Uncharacterized protein</fullName>
    </submittedName>
</protein>
<proteinExistence type="predicted"/>
<keyword evidence="2" id="KW-1185">Reference proteome</keyword>
<accession>A0A6A4HRQ7</accession>
<feature type="non-terminal residue" evidence="1">
    <location>
        <position position="1"/>
    </location>
</feature>
<dbReference type="PANTHER" id="PTHR46481:SF4">
    <property type="entry name" value="ZINC FINGER BED DOMAIN-CONTAINING PROTEIN 4"/>
    <property type="match status" value="1"/>
</dbReference>
<evidence type="ECO:0000313" key="2">
    <source>
        <dbReference type="Proteomes" id="UP000799118"/>
    </source>
</evidence>
<dbReference type="AlphaFoldDB" id="A0A6A4HRQ7"/>
<organism evidence="1 2">
    <name type="scientific">Gymnopus androsaceus JB14</name>
    <dbReference type="NCBI Taxonomy" id="1447944"/>
    <lineage>
        <taxon>Eukaryota</taxon>
        <taxon>Fungi</taxon>
        <taxon>Dikarya</taxon>
        <taxon>Basidiomycota</taxon>
        <taxon>Agaricomycotina</taxon>
        <taxon>Agaricomycetes</taxon>
        <taxon>Agaricomycetidae</taxon>
        <taxon>Agaricales</taxon>
        <taxon>Marasmiineae</taxon>
        <taxon>Omphalotaceae</taxon>
        <taxon>Gymnopus</taxon>
    </lineage>
</organism>